<evidence type="ECO:0000313" key="2">
    <source>
        <dbReference type="EMBL" id="OEG70417.1"/>
    </source>
</evidence>
<reference evidence="2 3" key="1">
    <citation type="submission" date="2015-11" db="EMBL/GenBank/DDBJ databases">
        <title>Evidence for parallel genomic evolution in an endosymbiosis of termite gut flagellates.</title>
        <authorList>
            <person name="Zheng H."/>
        </authorList>
    </citation>
    <scope>NUCLEOTIDE SEQUENCE [LARGE SCALE GENOMIC DNA]</scope>
    <source>
        <strain evidence="2 3">CET450</strain>
    </source>
</reference>
<keyword evidence="1" id="KW-0175">Coiled coil</keyword>
<protein>
    <submittedName>
        <fullName evidence="2">Uncharacterized protein</fullName>
    </submittedName>
</protein>
<gene>
    <name evidence="2" type="ORF">ATZ36_01070</name>
</gene>
<comment type="caution">
    <text evidence="2">The sequence shown here is derived from an EMBL/GenBank/DDBJ whole genome shotgun (WGS) entry which is preliminary data.</text>
</comment>
<organism evidence="2 3">
    <name type="scientific">Endomicrobium trichonymphae</name>
    <dbReference type="NCBI Taxonomy" id="1408204"/>
    <lineage>
        <taxon>Bacteria</taxon>
        <taxon>Pseudomonadati</taxon>
        <taxon>Elusimicrobiota</taxon>
        <taxon>Endomicrobiia</taxon>
        <taxon>Endomicrobiales</taxon>
        <taxon>Endomicrobiaceae</taxon>
        <taxon>Candidatus Endomicrobiellum</taxon>
    </lineage>
</organism>
<sequence length="162" mass="18823">MEDFKVSVKDFIEKTNVSIKHVRSLVKSKAYKVYYSGTGKCIITTSKNVEEISFKEKDDPEKVTLHRPLCEFKNRLPDIKYEKLIKKLKYNSDICEKIRNAKSEAKRELEQANQKAEEEGKKPQKITDILIYKKACSLVGGQCIQYGSRLENNFLLQKNLQK</sequence>
<dbReference type="AlphaFoldDB" id="A0A1E5IIU0"/>
<accession>A0A1E5IIU0</accession>
<keyword evidence="3" id="KW-1185">Reference proteome</keyword>
<name>A0A1E5IIU0_ENDTX</name>
<evidence type="ECO:0000256" key="1">
    <source>
        <dbReference type="SAM" id="Coils"/>
    </source>
</evidence>
<proteinExistence type="predicted"/>
<dbReference type="EMBL" id="LNVX01000344">
    <property type="protein sequence ID" value="OEG70417.1"/>
    <property type="molecule type" value="Genomic_DNA"/>
</dbReference>
<evidence type="ECO:0000313" key="3">
    <source>
        <dbReference type="Proteomes" id="UP000095237"/>
    </source>
</evidence>
<dbReference type="Proteomes" id="UP000095237">
    <property type="component" value="Unassembled WGS sequence"/>
</dbReference>
<feature type="coiled-coil region" evidence="1">
    <location>
        <begin position="95"/>
        <end position="122"/>
    </location>
</feature>